<protein>
    <submittedName>
        <fullName evidence="1">Uncharacterized protein</fullName>
    </submittedName>
</protein>
<dbReference type="EMBL" id="CP010519">
    <property type="protein sequence ID" value="AJE84491.1"/>
    <property type="molecule type" value="Genomic_DNA"/>
</dbReference>
<gene>
    <name evidence="1" type="ORF">SLNWT_4115</name>
</gene>
<dbReference type="AlphaFoldDB" id="A0A0B5F0U2"/>
<dbReference type="KEGG" id="sals:SLNWT_4115"/>
<evidence type="ECO:0000313" key="1">
    <source>
        <dbReference type="EMBL" id="AJE84491.1"/>
    </source>
</evidence>
<reference evidence="1 2" key="1">
    <citation type="submission" date="2015-01" db="EMBL/GenBank/DDBJ databases">
        <title>Enhanced salinomycin production by adjusting the supply of polyketide extender units in Streptomyce albus DSM 41398.</title>
        <authorList>
            <person name="Lu C."/>
        </authorList>
    </citation>
    <scope>NUCLEOTIDE SEQUENCE [LARGE SCALE GENOMIC DNA]</scope>
    <source>
        <strain evidence="2">ATCC 21838 / DSM 41398 / FERM P-419 / JCM 4703 / NBRC 107858</strain>
    </source>
</reference>
<name>A0A0B5F0U2_STRA4</name>
<proteinExistence type="predicted"/>
<accession>A0A0B5F0U2</accession>
<keyword evidence="2" id="KW-1185">Reference proteome</keyword>
<organism evidence="1 2">
    <name type="scientific">Streptomyces albus (strain ATCC 21838 / DSM 41398 / FERM P-419 / JCM 4703 / NBRC 107858)</name>
    <dbReference type="NCBI Taxonomy" id="1081613"/>
    <lineage>
        <taxon>Bacteria</taxon>
        <taxon>Bacillati</taxon>
        <taxon>Actinomycetota</taxon>
        <taxon>Actinomycetes</taxon>
        <taxon>Kitasatosporales</taxon>
        <taxon>Streptomycetaceae</taxon>
        <taxon>Streptomyces</taxon>
    </lineage>
</organism>
<evidence type="ECO:0000313" key="2">
    <source>
        <dbReference type="Proteomes" id="UP000031523"/>
    </source>
</evidence>
<dbReference type="Proteomes" id="UP000031523">
    <property type="component" value="Chromosome"/>
</dbReference>
<sequence>MLPDTVLPGVLLCSRRPSWFRRPRVLSDAALPGVPPADPAVVRRAFGRLPR</sequence>